<organism evidence="10 11">
    <name type="scientific">Exidia glandulosa HHB12029</name>
    <dbReference type="NCBI Taxonomy" id="1314781"/>
    <lineage>
        <taxon>Eukaryota</taxon>
        <taxon>Fungi</taxon>
        <taxon>Dikarya</taxon>
        <taxon>Basidiomycota</taxon>
        <taxon>Agaricomycotina</taxon>
        <taxon>Agaricomycetes</taxon>
        <taxon>Auriculariales</taxon>
        <taxon>Exidiaceae</taxon>
        <taxon>Exidia</taxon>
    </lineage>
</organism>
<dbReference type="FunCoup" id="A0A166AKK6">
    <property type="interactions" value="690"/>
</dbReference>
<evidence type="ECO:0000256" key="6">
    <source>
        <dbReference type="ARBA" id="ARBA00023204"/>
    </source>
</evidence>
<comment type="similarity">
    <text evidence="1">Belongs to the DNA mismatch repair MutS family. MSH3 subfamily.</text>
</comment>
<dbReference type="InterPro" id="IPR045076">
    <property type="entry name" value="MutS"/>
</dbReference>
<dbReference type="InterPro" id="IPR036678">
    <property type="entry name" value="MutS_con_dom_sf"/>
</dbReference>
<dbReference type="SUPFAM" id="SSF53150">
    <property type="entry name" value="DNA repair protein MutS, domain II"/>
    <property type="match status" value="1"/>
</dbReference>
<dbReference type="Pfam" id="PF05192">
    <property type="entry name" value="MutS_III"/>
    <property type="match status" value="1"/>
</dbReference>
<dbReference type="GO" id="GO:0005634">
    <property type="term" value="C:nucleus"/>
    <property type="evidence" value="ECO:0007669"/>
    <property type="project" value="TreeGrafter"/>
</dbReference>
<dbReference type="Pfam" id="PF05188">
    <property type="entry name" value="MutS_II"/>
    <property type="match status" value="1"/>
</dbReference>
<proteinExistence type="inferred from homology"/>
<reference evidence="10 11" key="1">
    <citation type="journal article" date="2016" name="Mol. Biol. Evol.">
        <title>Comparative Genomics of Early-Diverging Mushroom-Forming Fungi Provides Insights into the Origins of Lignocellulose Decay Capabilities.</title>
        <authorList>
            <person name="Nagy L.G."/>
            <person name="Riley R."/>
            <person name="Tritt A."/>
            <person name="Adam C."/>
            <person name="Daum C."/>
            <person name="Floudas D."/>
            <person name="Sun H."/>
            <person name="Yadav J.S."/>
            <person name="Pangilinan J."/>
            <person name="Larsson K.H."/>
            <person name="Matsuura K."/>
            <person name="Barry K."/>
            <person name="Labutti K."/>
            <person name="Kuo R."/>
            <person name="Ohm R.A."/>
            <person name="Bhattacharya S.S."/>
            <person name="Shirouzu T."/>
            <person name="Yoshinaga Y."/>
            <person name="Martin F.M."/>
            <person name="Grigoriev I.V."/>
            <person name="Hibbett D.S."/>
        </authorList>
    </citation>
    <scope>NUCLEOTIDE SEQUENCE [LARGE SCALE GENOMIC DNA]</scope>
    <source>
        <strain evidence="10 11">HHB12029</strain>
    </source>
</reference>
<dbReference type="Gene3D" id="3.40.1170.10">
    <property type="entry name" value="DNA repair protein MutS, domain I"/>
    <property type="match status" value="1"/>
</dbReference>
<dbReference type="InterPro" id="IPR036187">
    <property type="entry name" value="DNA_mismatch_repair_MutS_sf"/>
</dbReference>
<dbReference type="GO" id="GO:0140664">
    <property type="term" value="F:ATP-dependent DNA damage sensor activity"/>
    <property type="evidence" value="ECO:0007669"/>
    <property type="project" value="InterPro"/>
</dbReference>
<dbReference type="InterPro" id="IPR007696">
    <property type="entry name" value="DNA_mismatch_repair_MutS_core"/>
</dbReference>
<dbReference type="InterPro" id="IPR000432">
    <property type="entry name" value="DNA_mismatch_repair_MutS_C"/>
</dbReference>
<keyword evidence="6" id="KW-0234">DNA repair</keyword>
<dbReference type="AlphaFoldDB" id="A0A166AKK6"/>
<feature type="domain" description="DNA mismatch repair proteins mutS family" evidence="9">
    <location>
        <begin position="961"/>
        <end position="977"/>
    </location>
</feature>
<dbReference type="PANTHER" id="PTHR11361">
    <property type="entry name" value="DNA MISMATCH REPAIR PROTEIN MUTS FAMILY MEMBER"/>
    <property type="match status" value="1"/>
</dbReference>
<keyword evidence="4" id="KW-0067">ATP-binding</keyword>
<dbReference type="SMART" id="SM00534">
    <property type="entry name" value="MUTSac"/>
    <property type="match status" value="1"/>
</dbReference>
<dbReference type="Gene3D" id="3.30.420.110">
    <property type="entry name" value="MutS, connector domain"/>
    <property type="match status" value="1"/>
</dbReference>
<dbReference type="GO" id="GO:0030983">
    <property type="term" value="F:mismatched DNA binding"/>
    <property type="evidence" value="ECO:0007669"/>
    <property type="project" value="UniProtKB-UniRule"/>
</dbReference>
<keyword evidence="11" id="KW-1185">Reference proteome</keyword>
<evidence type="ECO:0000256" key="2">
    <source>
        <dbReference type="ARBA" id="ARBA00022741"/>
    </source>
</evidence>
<feature type="compositionally biased region" description="Low complexity" evidence="8">
    <location>
        <begin position="51"/>
        <end position="79"/>
    </location>
</feature>
<evidence type="ECO:0000259" key="9">
    <source>
        <dbReference type="PROSITE" id="PS00486"/>
    </source>
</evidence>
<evidence type="ECO:0000256" key="5">
    <source>
        <dbReference type="ARBA" id="ARBA00023125"/>
    </source>
</evidence>
<evidence type="ECO:0000313" key="11">
    <source>
        <dbReference type="Proteomes" id="UP000077266"/>
    </source>
</evidence>
<evidence type="ECO:0000313" key="10">
    <source>
        <dbReference type="EMBL" id="KZV92839.1"/>
    </source>
</evidence>
<name>A0A166AKK6_EXIGL</name>
<dbReference type="PANTHER" id="PTHR11361:SF122">
    <property type="entry name" value="DNA MISMATCH REPAIR PROTEIN MSH3"/>
    <property type="match status" value="1"/>
</dbReference>
<dbReference type="Gene3D" id="3.40.50.300">
    <property type="entry name" value="P-loop containing nucleotide triphosphate hydrolases"/>
    <property type="match status" value="1"/>
</dbReference>
<evidence type="ECO:0000256" key="7">
    <source>
        <dbReference type="ARBA" id="ARBA00029792"/>
    </source>
</evidence>
<dbReference type="InterPro" id="IPR007695">
    <property type="entry name" value="DNA_mismatch_repair_MutS-lik_N"/>
</dbReference>
<keyword evidence="3" id="KW-0227">DNA damage</keyword>
<dbReference type="SUPFAM" id="SSF55271">
    <property type="entry name" value="DNA repair protein MutS, domain I"/>
    <property type="match status" value="1"/>
</dbReference>
<evidence type="ECO:0000256" key="3">
    <source>
        <dbReference type="ARBA" id="ARBA00022763"/>
    </source>
</evidence>
<evidence type="ECO:0000256" key="8">
    <source>
        <dbReference type="SAM" id="MobiDB-lite"/>
    </source>
</evidence>
<accession>A0A166AKK6</accession>
<dbReference type="InterPro" id="IPR016151">
    <property type="entry name" value="DNA_mismatch_repair_MutS_N"/>
</dbReference>
<gene>
    <name evidence="10" type="ORF">EXIGLDRAFT_717809</name>
</gene>
<evidence type="ECO:0000256" key="4">
    <source>
        <dbReference type="ARBA" id="ARBA00022840"/>
    </source>
</evidence>
<feature type="compositionally biased region" description="Low complexity" evidence="8">
    <location>
        <begin position="146"/>
        <end position="167"/>
    </location>
</feature>
<dbReference type="STRING" id="1314781.A0A166AKK6"/>
<dbReference type="SUPFAM" id="SSF48334">
    <property type="entry name" value="DNA repair protein MutS, domain III"/>
    <property type="match status" value="1"/>
</dbReference>
<dbReference type="Gene3D" id="1.10.1420.10">
    <property type="match status" value="2"/>
</dbReference>
<feature type="region of interest" description="Disordered" evidence="8">
    <location>
        <begin position="1"/>
        <end position="189"/>
    </location>
</feature>
<dbReference type="InterPro" id="IPR007860">
    <property type="entry name" value="DNA_mmatch_repair_MutS_con_dom"/>
</dbReference>
<dbReference type="SUPFAM" id="SSF52540">
    <property type="entry name" value="P-loop containing nucleoside triphosphate hydrolases"/>
    <property type="match status" value="1"/>
</dbReference>
<sequence>MAPRQTTLAGFFESSSPPKPKTTTKPGARASAAIELDSDDDEPPKKRAKVSSSAPGPSKAKPKASGSTSASSSTTTSAAIYSPFFSPDKKAPSSKPVARTVADLSDDDDDPPPIKASKSKSSKASTATKSKKSSRSKDDPVLAFIKSGASATSSSKPSAGKGKSKASLDADDDVDDVGDGSDAEGMPIDIDELDSNKFKAFAHASKGKTTSDIGPSGLPYTPLEKQVMRMKDKYPGVLLLFEVGYKYRFYGDDARVAAQALGFVCYRMRNFLSASFPLQTRPQHVKKLLSLGHKVGVIGQSETAALKKAGTNRNSLFERKLLHIWTSATYIDDLESADNTDDMHQGSPPSILCLVERKTPADDGKVVISLVSVTPSTGDVVYDEFEDTQVRTELETRIAYLKPWELLLPAKGLSTLTEDMLKLVDTYSMRSQTRLERFKKVLDYTDAFDLLTKACKALDPSGDSNNPLISSILELPRQVVVAIAHVYQYLEQYGIAHVVLQAKAFRRFADRVHMLLNASTLANLEIFQNQTTFTKHGSLWEVLDKTETKFGSRMLKDWIGRPLTDRTRLQERLDAVEEIRTPTENGDLIDTLRTNILKRFSIKGPDGFPDLAKGLSKIQYGRCTPQELGRILSAFRRIANTFKSFDPEFGPGMRSKILNEILAALPSIQETVEKHTQYFDFEAAAKGKKEELWLGEEIYPEVTERNYAIMAVLTDLQGELKNIRKTLHRPALKYKEVTSNLVDEFVVEVEKSAVKDVPDDWELISKTTKYSRYRSPGAKALLFQLEQHREHLQNEADAAFRDFQARVAKDYAVLRMVVTQIATADCLVSLAHVSMMEDYCQPKFVDSNVLEIVEGRHPMLDLLRNDPYIPNSLELGRGHATSKVITGPNMGGKSSFVRMVGLIVIMAQIGSFVPAKAATLGLHDALLARMGASDELMKGRSTFMVEMAETNEIIKSATPNSLVILDELGRGTSTYDGMAIASAVLEHLVTTIRCKVLFITHYPHVATSLVEKYPFEISIAHMAFVEEETFTGVKTIHFLYKLREGLAGSFGVECGRLAGLPEEILETAAIRSAILQEQVQLRVAANKWRKAAAELSRLCSSSTTDRPPDLVALRAILQS</sequence>
<keyword evidence="5" id="KW-0238">DNA-binding</keyword>
<dbReference type="InterPro" id="IPR027417">
    <property type="entry name" value="P-loop_NTPase"/>
</dbReference>
<dbReference type="SMART" id="SM00533">
    <property type="entry name" value="MUTSd"/>
    <property type="match status" value="1"/>
</dbReference>
<dbReference type="Pfam" id="PF00488">
    <property type="entry name" value="MutS_V"/>
    <property type="match status" value="1"/>
</dbReference>
<feature type="compositionally biased region" description="Acidic residues" evidence="8">
    <location>
        <begin position="169"/>
        <end position="182"/>
    </location>
</feature>
<dbReference type="GO" id="GO:0005524">
    <property type="term" value="F:ATP binding"/>
    <property type="evidence" value="ECO:0007669"/>
    <property type="project" value="UniProtKB-UniRule"/>
</dbReference>
<dbReference type="GO" id="GO:0006298">
    <property type="term" value="P:mismatch repair"/>
    <property type="evidence" value="ECO:0007669"/>
    <property type="project" value="InterPro"/>
</dbReference>
<dbReference type="PROSITE" id="PS00486">
    <property type="entry name" value="DNA_MISMATCH_REPAIR_2"/>
    <property type="match status" value="1"/>
</dbReference>
<dbReference type="Proteomes" id="UP000077266">
    <property type="component" value="Unassembled WGS sequence"/>
</dbReference>
<dbReference type="OrthoDB" id="121051at2759"/>
<dbReference type="InParanoid" id="A0A166AKK6"/>
<keyword evidence="2" id="KW-0547">Nucleotide-binding</keyword>
<dbReference type="EMBL" id="KV426000">
    <property type="protein sequence ID" value="KZV92839.1"/>
    <property type="molecule type" value="Genomic_DNA"/>
</dbReference>
<dbReference type="GO" id="GO:0006312">
    <property type="term" value="P:mitotic recombination"/>
    <property type="evidence" value="ECO:0007669"/>
    <property type="project" value="TreeGrafter"/>
</dbReference>
<evidence type="ECO:0000256" key="1">
    <source>
        <dbReference type="ARBA" id="ARBA00007094"/>
    </source>
</evidence>
<protein>
    <recommendedName>
        <fullName evidence="7">MutS protein homolog 3</fullName>
    </recommendedName>
</protein>
<dbReference type="Pfam" id="PF01624">
    <property type="entry name" value="MutS_I"/>
    <property type="match status" value="1"/>
</dbReference>